<dbReference type="AlphaFoldDB" id="U9TA12"/>
<gene>
    <name evidence="2" type="ORF">GLOIN_2v1771665</name>
    <name evidence="1" type="ORF">GLOINDRAFT_99918</name>
</gene>
<keyword evidence="3" id="KW-1185">Reference proteome</keyword>
<dbReference type="VEuPathDB" id="FungiDB:RhiirFUN_006637"/>
<evidence type="ECO:0000313" key="1">
    <source>
        <dbReference type="EMBL" id="ESA04984.1"/>
    </source>
</evidence>
<name>U9TA12_RHIID</name>
<sequence length="160" mass="19111">MLKNIENTVKKIVIKHTVKQEEKYKKRLTELFGDQSKLLEDIKINKSVLVTSISKMKEDNLTLVVQWNFDAFDINRSRDRNPLHTIDNLIKYIQNSGGEDLFNLHTMFMFQTERDFYECVRHFPAWSRHTIGLDDVATTLKIVHHNIYEVFQYEFAFNWP</sequence>
<reference evidence="2 3" key="1">
    <citation type="journal article" date="2013" name="Proc. Natl. Acad. Sci. U.S.A.">
        <title>Genome of an arbuscular mycorrhizal fungus provides insight into the oldest plant symbiosis.</title>
        <authorList>
            <person name="Tisserant E."/>
            <person name="Malbreil M."/>
            <person name="Kuo A."/>
            <person name="Kohler A."/>
            <person name="Symeonidi A."/>
            <person name="Balestrini R."/>
            <person name="Charron P."/>
            <person name="Duensing N."/>
            <person name="Frei Dit Frey N."/>
            <person name="Gianinazzi-Pearson V."/>
            <person name="Gilbert L.B."/>
            <person name="Handa Y."/>
            <person name="Herr J.R."/>
            <person name="Hijri M."/>
            <person name="Koul R."/>
            <person name="Kawaguchi M."/>
            <person name="Krajinski F."/>
            <person name="Lammers P.J."/>
            <person name="Masclaux F.G."/>
            <person name="Murat C."/>
            <person name="Morin E."/>
            <person name="Ndikumana S."/>
            <person name="Pagni M."/>
            <person name="Petitpierre D."/>
            <person name="Requena N."/>
            <person name="Rosikiewicz P."/>
            <person name="Riley R."/>
            <person name="Saito K."/>
            <person name="San Clemente H."/>
            <person name="Shapiro H."/>
            <person name="van Tuinen D."/>
            <person name="Becard G."/>
            <person name="Bonfante P."/>
            <person name="Paszkowski U."/>
            <person name="Shachar-Hill Y.Y."/>
            <person name="Tuskan G.A."/>
            <person name="Young P.W."/>
            <person name="Sanders I.R."/>
            <person name="Henrissat B."/>
            <person name="Rensing S.A."/>
            <person name="Grigoriev I.V."/>
            <person name="Corradi N."/>
            <person name="Roux C."/>
            <person name="Martin F."/>
        </authorList>
    </citation>
    <scope>NUCLEOTIDE SEQUENCE [LARGE SCALE GENOMIC DNA]</scope>
    <source>
        <strain evidence="3">DAOM 181602 / DAOM 197198 / MUCL 43194</strain>
        <strain evidence="2">DAOM 197198</strain>
    </source>
</reference>
<evidence type="ECO:0000313" key="3">
    <source>
        <dbReference type="Proteomes" id="UP000018888"/>
    </source>
</evidence>
<dbReference type="EMBL" id="KI293668">
    <property type="protein sequence ID" value="ESA04984.1"/>
    <property type="molecule type" value="Genomic_DNA"/>
</dbReference>
<organism evidence="1">
    <name type="scientific">Rhizophagus irregularis (strain DAOM 181602 / DAOM 197198 / MUCL 43194)</name>
    <name type="common">Arbuscular mycorrhizal fungus</name>
    <name type="synonym">Glomus intraradices</name>
    <dbReference type="NCBI Taxonomy" id="747089"/>
    <lineage>
        <taxon>Eukaryota</taxon>
        <taxon>Fungi</taxon>
        <taxon>Fungi incertae sedis</taxon>
        <taxon>Mucoromycota</taxon>
        <taxon>Glomeromycotina</taxon>
        <taxon>Glomeromycetes</taxon>
        <taxon>Glomerales</taxon>
        <taxon>Glomeraceae</taxon>
        <taxon>Rhizophagus</taxon>
    </lineage>
</organism>
<dbReference type="EMBL" id="AUPC02000074">
    <property type="protein sequence ID" value="POG74240.1"/>
    <property type="molecule type" value="Genomic_DNA"/>
</dbReference>
<accession>U9TA12</accession>
<dbReference type="HOGENOM" id="CLU_1653068_0_0_1"/>
<proteinExistence type="predicted"/>
<protein>
    <submittedName>
        <fullName evidence="1">Uncharacterized protein</fullName>
    </submittedName>
</protein>
<evidence type="ECO:0000313" key="2">
    <source>
        <dbReference type="EMBL" id="POG74240.1"/>
    </source>
</evidence>
<dbReference type="Proteomes" id="UP000018888">
    <property type="component" value="Unassembled WGS sequence"/>
</dbReference>
<reference evidence="1" key="2">
    <citation type="submission" date="2013-07" db="EMBL/GenBank/DDBJ databases">
        <title>The genome of an arbuscular mycorrhizal fungus provides insights into the evolution of the oldest plant symbiosis.</title>
        <authorList>
            <consortium name="DOE Joint Genome Institute"/>
            <person name="Tisserant E."/>
            <person name="Malbreil M."/>
            <person name="Kuo A."/>
            <person name="Kohler A."/>
            <person name="Symeonidi A."/>
            <person name="Balestrini R."/>
            <person name="Charron P."/>
            <person name="Duensing N."/>
            <person name="Frei-dit-Frey N."/>
            <person name="Gianinazzi-Pearson V."/>
            <person name="Gilbert B."/>
            <person name="Handa Y."/>
            <person name="Hijri M."/>
            <person name="Kaul R."/>
            <person name="Kawaguchi M."/>
            <person name="Krajinski F."/>
            <person name="Lammers P."/>
            <person name="Lapierre D."/>
            <person name="Masclaux F.G."/>
            <person name="Murat C."/>
            <person name="Morin E."/>
            <person name="Ndikumana S."/>
            <person name="Pagni M."/>
            <person name="Petitpierre D."/>
            <person name="Requena N."/>
            <person name="Rosikiewicz P."/>
            <person name="Riley R."/>
            <person name="Saito K."/>
            <person name="San Clemente H."/>
            <person name="Shapiro H."/>
            <person name="van Tuinen D."/>
            <person name="Becard G."/>
            <person name="Bonfante P."/>
            <person name="Paszkowski U."/>
            <person name="Shachar-Hill Y."/>
            <person name="Young J.P."/>
            <person name="Sanders I.R."/>
            <person name="Henrissat B."/>
            <person name="Rensing S.A."/>
            <person name="Grigoriev I.V."/>
            <person name="Corradi N."/>
            <person name="Roux C."/>
            <person name="Martin F."/>
        </authorList>
    </citation>
    <scope>NUCLEOTIDE SEQUENCE</scope>
    <source>
        <strain evidence="1">DAOM 197198</strain>
    </source>
</reference>
<reference evidence="2 3" key="3">
    <citation type="journal article" date="2018" name="New Phytol.">
        <title>High intraspecific genome diversity in the model arbuscular mycorrhizal symbiont Rhizophagus irregularis.</title>
        <authorList>
            <person name="Chen E.C.H."/>
            <person name="Morin E."/>
            <person name="Beaudet D."/>
            <person name="Noel J."/>
            <person name="Yildirir G."/>
            <person name="Ndikumana S."/>
            <person name="Charron P."/>
            <person name="St-Onge C."/>
            <person name="Giorgi J."/>
            <person name="Kruger M."/>
            <person name="Marton T."/>
            <person name="Ropars J."/>
            <person name="Grigoriev I.V."/>
            <person name="Hainaut M."/>
            <person name="Henrissat B."/>
            <person name="Roux C."/>
            <person name="Martin F."/>
            <person name="Corradi N."/>
        </authorList>
    </citation>
    <scope>NUCLEOTIDE SEQUENCE [LARGE SCALE GENOMIC DNA]</scope>
    <source>
        <strain evidence="3">DAOM 181602 / DAOM 197198 / MUCL 43194</strain>
        <strain evidence="2">DAOM 197198</strain>
    </source>
</reference>